<comment type="caution">
    <text evidence="4">The sequence shown here is derived from an EMBL/GenBank/DDBJ whole genome shotgun (WGS) entry which is preliminary data.</text>
</comment>
<protein>
    <recommendedName>
        <fullName evidence="3">Peptidase A2 domain-containing protein</fullName>
    </recommendedName>
</protein>
<sequence length="337" mass="38811">MLSECRQTPKETILNFGESVFRLVKKIFPNVSGSEDIDKVMQERFTEGLFNQRLRKTVRSKMLKIRNKTKETFHIQDLIDYAECKNASYDSSHSDSKQTSCDKDHFRQPKANDQKRQNNFVSNSYSKQPNGAYNQLNPSVANSSYNQPPVSSTQQQQTRQNQVMSIQKNKKIETNEPIKGQALFNNTLVNYMCDSGADLSIIDERTYRLIKRHAPDTMLKEEKGIKLKSVSGDIRVIGSVVLKRCVISSTVQLRNVKLIVTDNFLCHKCLLGRDIITKIPVLREKFYSIHGVVKQFSSDIVSIFKREMSQKRMVQNGGYNKKQKSNFHCVDTNFFDK</sequence>
<reference evidence="4" key="1">
    <citation type="submission" date="2021-02" db="EMBL/GenBank/DDBJ databases">
        <authorList>
            <person name="Nowell W R."/>
        </authorList>
    </citation>
    <scope>NUCLEOTIDE SEQUENCE</scope>
    <source>
        <strain evidence="4">Ploen Becks lab</strain>
    </source>
</reference>
<evidence type="ECO:0000256" key="2">
    <source>
        <dbReference type="SAM" id="MobiDB-lite"/>
    </source>
</evidence>
<feature type="compositionally biased region" description="Polar residues" evidence="2">
    <location>
        <begin position="117"/>
        <end position="145"/>
    </location>
</feature>
<feature type="region of interest" description="Disordered" evidence="2">
    <location>
        <begin position="89"/>
        <end position="171"/>
    </location>
</feature>
<dbReference type="Pfam" id="PF00077">
    <property type="entry name" value="RVP"/>
    <property type="match status" value="1"/>
</dbReference>
<accession>A0A813ZTC9</accession>
<proteinExistence type="predicted"/>
<keyword evidence="1" id="KW-0378">Hydrolase</keyword>
<evidence type="ECO:0000259" key="3">
    <source>
        <dbReference type="PROSITE" id="PS50175"/>
    </source>
</evidence>
<dbReference type="InterPro" id="IPR001995">
    <property type="entry name" value="Peptidase_A2_cat"/>
</dbReference>
<dbReference type="GO" id="GO:0004190">
    <property type="term" value="F:aspartic-type endopeptidase activity"/>
    <property type="evidence" value="ECO:0007669"/>
    <property type="project" value="InterPro"/>
</dbReference>
<feature type="compositionally biased region" description="Basic and acidic residues" evidence="2">
    <location>
        <begin position="92"/>
        <end position="116"/>
    </location>
</feature>
<dbReference type="PROSITE" id="PS50175">
    <property type="entry name" value="ASP_PROT_RETROV"/>
    <property type="match status" value="1"/>
</dbReference>
<feature type="domain" description="Peptidase A2" evidence="3">
    <location>
        <begin position="189"/>
        <end position="275"/>
    </location>
</feature>
<evidence type="ECO:0000313" key="5">
    <source>
        <dbReference type="Proteomes" id="UP000663879"/>
    </source>
</evidence>
<dbReference type="Proteomes" id="UP000663879">
    <property type="component" value="Unassembled WGS sequence"/>
</dbReference>
<name>A0A813ZTC9_9BILA</name>
<dbReference type="EMBL" id="CAJNOC010001963">
    <property type="protein sequence ID" value="CAF0903695.1"/>
    <property type="molecule type" value="Genomic_DNA"/>
</dbReference>
<keyword evidence="5" id="KW-1185">Reference proteome</keyword>
<feature type="compositionally biased region" description="Low complexity" evidence="2">
    <location>
        <begin position="146"/>
        <end position="163"/>
    </location>
</feature>
<dbReference type="SUPFAM" id="SSF50630">
    <property type="entry name" value="Acid proteases"/>
    <property type="match status" value="1"/>
</dbReference>
<dbReference type="CDD" id="cd00303">
    <property type="entry name" value="retropepsin_like"/>
    <property type="match status" value="1"/>
</dbReference>
<evidence type="ECO:0000256" key="1">
    <source>
        <dbReference type="ARBA" id="ARBA00022801"/>
    </source>
</evidence>
<organism evidence="4 5">
    <name type="scientific">Brachionus calyciflorus</name>
    <dbReference type="NCBI Taxonomy" id="104777"/>
    <lineage>
        <taxon>Eukaryota</taxon>
        <taxon>Metazoa</taxon>
        <taxon>Spiralia</taxon>
        <taxon>Gnathifera</taxon>
        <taxon>Rotifera</taxon>
        <taxon>Eurotatoria</taxon>
        <taxon>Monogononta</taxon>
        <taxon>Pseudotrocha</taxon>
        <taxon>Ploima</taxon>
        <taxon>Brachionidae</taxon>
        <taxon>Brachionus</taxon>
    </lineage>
</organism>
<evidence type="ECO:0000313" key="4">
    <source>
        <dbReference type="EMBL" id="CAF0903695.1"/>
    </source>
</evidence>
<dbReference type="InterPro" id="IPR018061">
    <property type="entry name" value="Retropepsins"/>
</dbReference>
<dbReference type="Gene3D" id="2.40.70.10">
    <property type="entry name" value="Acid Proteases"/>
    <property type="match status" value="1"/>
</dbReference>
<gene>
    <name evidence="4" type="ORF">OXX778_LOCUS11532</name>
</gene>
<dbReference type="AlphaFoldDB" id="A0A813ZTC9"/>
<dbReference type="InterPro" id="IPR021109">
    <property type="entry name" value="Peptidase_aspartic_dom_sf"/>
</dbReference>
<dbReference type="GO" id="GO:0006508">
    <property type="term" value="P:proteolysis"/>
    <property type="evidence" value="ECO:0007669"/>
    <property type="project" value="InterPro"/>
</dbReference>